<dbReference type="Proteomes" id="UP001168821">
    <property type="component" value="Unassembled WGS sequence"/>
</dbReference>
<gene>
    <name evidence="1" type="ORF">Zmor_019545</name>
</gene>
<organism evidence="1 2">
    <name type="scientific">Zophobas morio</name>
    <dbReference type="NCBI Taxonomy" id="2755281"/>
    <lineage>
        <taxon>Eukaryota</taxon>
        <taxon>Metazoa</taxon>
        <taxon>Ecdysozoa</taxon>
        <taxon>Arthropoda</taxon>
        <taxon>Hexapoda</taxon>
        <taxon>Insecta</taxon>
        <taxon>Pterygota</taxon>
        <taxon>Neoptera</taxon>
        <taxon>Endopterygota</taxon>
        <taxon>Coleoptera</taxon>
        <taxon>Polyphaga</taxon>
        <taxon>Cucujiformia</taxon>
        <taxon>Tenebrionidae</taxon>
        <taxon>Zophobas</taxon>
    </lineage>
</organism>
<protein>
    <submittedName>
        <fullName evidence="1">Uncharacterized protein</fullName>
    </submittedName>
</protein>
<dbReference type="EMBL" id="JALNTZ010000006">
    <property type="protein sequence ID" value="KAJ3647681.1"/>
    <property type="molecule type" value="Genomic_DNA"/>
</dbReference>
<proteinExistence type="predicted"/>
<dbReference type="AlphaFoldDB" id="A0AA38I3V3"/>
<sequence>MSVLKDVVIETEGLIAEAWIALLQTAFCINSRHPLFKLFDGFYYKNDVIIQDTSTLSQFRVYCGPVKLLITFGSETDKEKFRRFVE</sequence>
<accession>A0AA38I3V3</accession>
<comment type="caution">
    <text evidence="1">The sequence shown here is derived from an EMBL/GenBank/DDBJ whole genome shotgun (WGS) entry which is preliminary data.</text>
</comment>
<reference evidence="1" key="1">
    <citation type="journal article" date="2023" name="G3 (Bethesda)">
        <title>Whole genome assemblies of Zophobas morio and Tenebrio molitor.</title>
        <authorList>
            <person name="Kaur S."/>
            <person name="Stinson S.A."/>
            <person name="diCenzo G.C."/>
        </authorList>
    </citation>
    <scope>NUCLEOTIDE SEQUENCE</scope>
    <source>
        <strain evidence="1">QUZm001</strain>
    </source>
</reference>
<keyword evidence="2" id="KW-1185">Reference proteome</keyword>
<name>A0AA38I3V3_9CUCU</name>
<evidence type="ECO:0000313" key="1">
    <source>
        <dbReference type="EMBL" id="KAJ3647681.1"/>
    </source>
</evidence>
<evidence type="ECO:0000313" key="2">
    <source>
        <dbReference type="Proteomes" id="UP001168821"/>
    </source>
</evidence>